<evidence type="ECO:0000256" key="5">
    <source>
        <dbReference type="ARBA" id="ARBA00023136"/>
    </source>
</evidence>
<evidence type="ECO:0000256" key="7">
    <source>
        <dbReference type="RuleBase" id="RU361218"/>
    </source>
</evidence>
<evidence type="ECO:0000256" key="6">
    <source>
        <dbReference type="PIRSR" id="PIRSR002419-1"/>
    </source>
</evidence>
<sequence length="231" mass="25977">MYCSSRLLRYILCVISGICAVGGCLLIWYGAWLLESLADEQSVVVLDHGEDLAAVLCILLGSVIILASIFGCVAMGRDSRTMLICYAVLLVLLLVVQFVMFSISFAASKDTLPDSLRQGFDDLWDHQHVGNSTLNTYEHWLHCCGRNSAEDYMHLDKELPASCCLDLDCTRPLNLYMAGCEIKFKEYLGGKTANFHSLSWFLILTEFAGSVTTCYLVDSIRNHRDRERFYN</sequence>
<feature type="transmembrane region" description="Helical" evidence="7">
    <location>
        <begin position="198"/>
        <end position="217"/>
    </location>
</feature>
<dbReference type="RefSeq" id="XP_001360179.3">
    <property type="nucleotide sequence ID" value="XM_001360142.4"/>
</dbReference>
<dbReference type="Gene3D" id="1.10.1450.10">
    <property type="entry name" value="Tetraspanin"/>
    <property type="match status" value="1"/>
</dbReference>
<evidence type="ECO:0000256" key="4">
    <source>
        <dbReference type="ARBA" id="ARBA00022989"/>
    </source>
</evidence>
<dbReference type="FunCoup" id="A0A6I8UT04">
    <property type="interactions" value="7"/>
</dbReference>
<dbReference type="InterPro" id="IPR008952">
    <property type="entry name" value="Tetraspanin_EC2_sf"/>
</dbReference>
<dbReference type="Proteomes" id="UP000001819">
    <property type="component" value="Chromosome 3"/>
</dbReference>
<dbReference type="SUPFAM" id="SSF48652">
    <property type="entry name" value="Tetraspanin"/>
    <property type="match status" value="1"/>
</dbReference>
<feature type="disulfide bond" evidence="6">
    <location>
        <begin position="143"/>
        <end position="180"/>
    </location>
</feature>
<protein>
    <recommendedName>
        <fullName evidence="7">Tetraspanin</fullName>
    </recommendedName>
</protein>
<feature type="transmembrane region" description="Helical" evidence="7">
    <location>
        <begin position="83"/>
        <end position="107"/>
    </location>
</feature>
<dbReference type="PRINTS" id="PR00259">
    <property type="entry name" value="TMFOUR"/>
</dbReference>
<dbReference type="GO" id="GO:0005886">
    <property type="term" value="C:plasma membrane"/>
    <property type="evidence" value="ECO:0007669"/>
    <property type="project" value="TreeGrafter"/>
</dbReference>
<comment type="similarity">
    <text evidence="2 7">Belongs to the tetraspanin (TM4SF) family.</text>
</comment>
<keyword evidence="8" id="KW-1185">Reference proteome</keyword>
<keyword evidence="6" id="KW-1015">Disulfide bond</keyword>
<feature type="transmembrane region" description="Helical" evidence="7">
    <location>
        <begin position="52"/>
        <end position="76"/>
    </location>
</feature>
<evidence type="ECO:0000256" key="1">
    <source>
        <dbReference type="ARBA" id="ARBA00004141"/>
    </source>
</evidence>
<keyword evidence="5 7" id="KW-0472">Membrane</keyword>
<reference evidence="9" key="2">
    <citation type="submission" date="2025-08" db="UniProtKB">
        <authorList>
            <consortium name="RefSeq"/>
        </authorList>
    </citation>
    <scope>IDENTIFICATION</scope>
    <source>
        <strain evidence="9">MV-25-SWS-2005</strain>
        <tissue evidence="9">Whole body</tissue>
    </source>
</reference>
<keyword evidence="4 7" id="KW-1133">Transmembrane helix</keyword>
<gene>
    <name evidence="9" type="primary">Tsp42Eh</name>
</gene>
<dbReference type="KEGG" id="dpo:4803460"/>
<dbReference type="Pfam" id="PF00335">
    <property type="entry name" value="Tetraspanin"/>
    <property type="match status" value="1"/>
</dbReference>
<dbReference type="CDD" id="cd03127">
    <property type="entry name" value="tetraspanin_LEL"/>
    <property type="match status" value="1"/>
</dbReference>
<dbReference type="AlphaFoldDB" id="A0A6I8UT04"/>
<evidence type="ECO:0000313" key="9">
    <source>
        <dbReference type="RefSeq" id="XP_001360179.3"/>
    </source>
</evidence>
<comment type="subcellular location">
    <subcellularLocation>
        <location evidence="1 7">Membrane</location>
        <topology evidence="1 7">Multi-pass membrane protein</topology>
    </subcellularLocation>
</comment>
<feature type="transmembrane region" description="Helical" evidence="7">
    <location>
        <begin position="7"/>
        <end position="32"/>
    </location>
</feature>
<dbReference type="InParanoid" id="A0A6I8UT04"/>
<evidence type="ECO:0000256" key="3">
    <source>
        <dbReference type="ARBA" id="ARBA00022692"/>
    </source>
</evidence>
<feature type="disulfide bond" evidence="6">
    <location>
        <begin position="144"/>
        <end position="164"/>
    </location>
</feature>
<dbReference type="InterPro" id="IPR018499">
    <property type="entry name" value="Tetraspanin/Peripherin"/>
</dbReference>
<dbReference type="PROSITE" id="PS51257">
    <property type="entry name" value="PROKAR_LIPOPROTEIN"/>
    <property type="match status" value="1"/>
</dbReference>
<accession>A0A6I8UT04</accession>
<organism evidence="8 9">
    <name type="scientific">Drosophila pseudoobscura pseudoobscura</name>
    <name type="common">Fruit fly</name>
    <dbReference type="NCBI Taxonomy" id="46245"/>
    <lineage>
        <taxon>Eukaryota</taxon>
        <taxon>Metazoa</taxon>
        <taxon>Ecdysozoa</taxon>
        <taxon>Arthropoda</taxon>
        <taxon>Hexapoda</taxon>
        <taxon>Insecta</taxon>
        <taxon>Pterygota</taxon>
        <taxon>Neoptera</taxon>
        <taxon>Endopterygota</taxon>
        <taxon>Diptera</taxon>
        <taxon>Brachycera</taxon>
        <taxon>Muscomorpha</taxon>
        <taxon>Ephydroidea</taxon>
        <taxon>Drosophilidae</taxon>
        <taxon>Drosophila</taxon>
        <taxon>Sophophora</taxon>
    </lineage>
</organism>
<name>A0A6I8UT04_DROPS</name>
<keyword evidence="3 7" id="KW-0812">Transmembrane</keyword>
<proteinExistence type="inferred from homology"/>
<reference evidence="8" key="1">
    <citation type="submission" date="2024-06" db="UniProtKB">
        <authorList>
            <consortium name="RefSeq"/>
        </authorList>
    </citation>
    <scope>NUCLEOTIDE SEQUENCE [LARGE SCALE GENOMIC DNA]</scope>
    <source>
        <strain evidence="8">MV2-25</strain>
    </source>
</reference>
<dbReference type="PIRSF" id="PIRSF002419">
    <property type="entry name" value="Tetraspanin"/>
    <property type="match status" value="1"/>
</dbReference>
<dbReference type="PANTHER" id="PTHR19282">
    <property type="entry name" value="TETRASPANIN"/>
    <property type="match status" value="1"/>
</dbReference>
<dbReference type="InterPro" id="IPR000301">
    <property type="entry name" value="Tetraspanin_animals"/>
</dbReference>
<evidence type="ECO:0000313" key="8">
    <source>
        <dbReference type="Proteomes" id="UP000001819"/>
    </source>
</evidence>
<dbReference type="PANTHER" id="PTHR19282:SF544">
    <property type="entry name" value="TETRASPANIN"/>
    <property type="match status" value="1"/>
</dbReference>
<evidence type="ECO:0000256" key="2">
    <source>
        <dbReference type="ARBA" id="ARBA00006840"/>
    </source>
</evidence>